<sequence>MEQGRSSIGDLEFPLTRSELVRRIGSPLQRRRFRRARAAAVLSTAVAVVTALVGGLFGWPHLVCGTGLQQIRGECVGVSDGSSSFDPGLAWISDRIHTMNTEVEELAASRDDVQAFRIVMMASFSLGGDADLSEEQIVRAVEGTYVALMRQNGFAETGSGVEAVAEESRIFQLYLANEGSVQQGSDTIVHTLASMVDDDIPLSVVIGQSSTTTATEDVARELSELRIPMVAGSSTSTTINNVRSPGLIRSAPNNEDFAAALRDHLDRRAESDREPVRGLLLSDENEDDTFSLDLAEQFRRYLDPYLVQNSLTFRGSAGSGNTTVYFDHIANEICADPGTNAVFFAGRYSDLATFLRSLELRGCRAASDDPITVYSIELGLLPDMIRSYSGTECEPADDDSGPEHYRLVQASAFDPSWLEEEAWRPAGFHDYEVAITGTVHAETASTSAPEDFYSGYSLIYYDAATIAARATLLGYEASDESTLAASVRNHLFRVTREPTGSGRLDYLEELEGRVAGRLVPILSSDCSVDALGADTFRTPDVPYDELYPDMAD</sequence>
<dbReference type="CDD" id="cd06268">
    <property type="entry name" value="PBP1_ABC_transporter_LIVBP-like"/>
    <property type="match status" value="1"/>
</dbReference>
<evidence type="ECO:0000313" key="3">
    <source>
        <dbReference type="Proteomes" id="UP000572051"/>
    </source>
</evidence>
<evidence type="ECO:0000256" key="1">
    <source>
        <dbReference type="SAM" id="Phobius"/>
    </source>
</evidence>
<accession>A0A7Z0EI50</accession>
<dbReference type="InterPro" id="IPR028082">
    <property type="entry name" value="Peripla_BP_I"/>
</dbReference>
<dbReference type="Gene3D" id="3.40.50.2300">
    <property type="match status" value="2"/>
</dbReference>
<dbReference type="EMBL" id="JACCFS010000001">
    <property type="protein sequence ID" value="NYJ32512.1"/>
    <property type="molecule type" value="Genomic_DNA"/>
</dbReference>
<reference evidence="2 3" key="1">
    <citation type="submission" date="2020-07" db="EMBL/GenBank/DDBJ databases">
        <title>Sequencing the genomes of 1000 actinobacteria strains.</title>
        <authorList>
            <person name="Klenk H.-P."/>
        </authorList>
    </citation>
    <scope>NUCLEOTIDE SEQUENCE [LARGE SCALE GENOMIC DNA]</scope>
    <source>
        <strain evidence="2 3">DSM 44442</strain>
    </source>
</reference>
<comment type="caution">
    <text evidence="2">The sequence shown here is derived from an EMBL/GenBank/DDBJ whole genome shotgun (WGS) entry which is preliminary data.</text>
</comment>
<proteinExistence type="predicted"/>
<keyword evidence="1" id="KW-1133">Transmembrane helix</keyword>
<protein>
    <submittedName>
        <fullName evidence="2">Uncharacterized protein</fullName>
    </submittedName>
</protein>
<dbReference type="SUPFAM" id="SSF53822">
    <property type="entry name" value="Periplasmic binding protein-like I"/>
    <property type="match status" value="1"/>
</dbReference>
<dbReference type="AlphaFoldDB" id="A0A7Z0EI50"/>
<feature type="transmembrane region" description="Helical" evidence="1">
    <location>
        <begin position="38"/>
        <end position="59"/>
    </location>
</feature>
<keyword evidence="1" id="KW-0472">Membrane</keyword>
<dbReference type="RefSeq" id="WP_179820370.1">
    <property type="nucleotide sequence ID" value="NZ_JACCFS010000001.1"/>
</dbReference>
<keyword evidence="3" id="KW-1185">Reference proteome</keyword>
<dbReference type="Proteomes" id="UP000572051">
    <property type="component" value="Unassembled WGS sequence"/>
</dbReference>
<organism evidence="2 3">
    <name type="scientific">Nocardiopsis aegyptia</name>
    <dbReference type="NCBI Taxonomy" id="220378"/>
    <lineage>
        <taxon>Bacteria</taxon>
        <taxon>Bacillati</taxon>
        <taxon>Actinomycetota</taxon>
        <taxon>Actinomycetes</taxon>
        <taxon>Streptosporangiales</taxon>
        <taxon>Nocardiopsidaceae</taxon>
        <taxon>Nocardiopsis</taxon>
    </lineage>
</organism>
<name>A0A7Z0EI50_9ACTN</name>
<evidence type="ECO:0000313" key="2">
    <source>
        <dbReference type="EMBL" id="NYJ32512.1"/>
    </source>
</evidence>
<gene>
    <name evidence="2" type="ORF">HNR10_000393</name>
</gene>
<keyword evidence="1" id="KW-0812">Transmembrane</keyword>